<feature type="non-terminal residue" evidence="1">
    <location>
        <position position="320"/>
    </location>
</feature>
<reference evidence="1" key="1">
    <citation type="submission" date="2022-11" db="EMBL/GenBank/DDBJ databases">
        <title>Centuries of genome instability and evolution in soft-shell clam transmissible cancer (bioRxiv).</title>
        <authorList>
            <person name="Hart S.F.M."/>
            <person name="Yonemitsu M.A."/>
            <person name="Giersch R.M."/>
            <person name="Beal B.F."/>
            <person name="Arriagada G."/>
            <person name="Davis B.W."/>
            <person name="Ostrander E.A."/>
            <person name="Goff S.P."/>
            <person name="Metzger M.J."/>
        </authorList>
    </citation>
    <scope>NUCLEOTIDE SEQUENCE</scope>
    <source>
        <strain evidence="1">MELC-2E11</strain>
        <tissue evidence="1">Siphon/mantle</tissue>
    </source>
</reference>
<dbReference type="EMBL" id="CP111020">
    <property type="protein sequence ID" value="WAR14618.1"/>
    <property type="molecule type" value="Genomic_DNA"/>
</dbReference>
<gene>
    <name evidence="1" type="ORF">MAR_004723</name>
</gene>
<protein>
    <submittedName>
        <fullName evidence="1">Uncharacterized protein</fullName>
    </submittedName>
</protein>
<evidence type="ECO:0000313" key="1">
    <source>
        <dbReference type="EMBL" id="WAR14618.1"/>
    </source>
</evidence>
<accession>A0ABY7F1K0</accession>
<evidence type="ECO:0000313" key="2">
    <source>
        <dbReference type="Proteomes" id="UP001164746"/>
    </source>
</evidence>
<sequence length="320" mass="35899">IAENHGETYLDKCRQFATNFMAFKKSAAKGLVTIPAFVEPAPSQGTAGSSRGTAMWATNVGNEHGQVLLSVLTEGEGEEIKDAGRHCVQVQECCGRQCVTKYFDAWPFLHVNLDTWHFIPRFPNGCTTDKHQLYGPFMARLSCCMFKIDEDDYARQLRAKREELLLQGVPNPSENDVIQPISPDEVSRHCKRLDTSGVPLIDSIKISDIWAKQSQHVACLQDPPVCRCARGSTSLENFHLHMARFIPGTLAKDTSFQVYLLDSIFRWNADRAAETVASNSQATVMPRTYSGPVKHQTNMLWQDLCGKPFFPNFKPHGKYT</sequence>
<dbReference type="Proteomes" id="UP001164746">
    <property type="component" value="Chromosome 9"/>
</dbReference>
<dbReference type="PANTHER" id="PTHR24401">
    <property type="entry name" value="SI:CH211-243P7.3-RELATED"/>
    <property type="match status" value="1"/>
</dbReference>
<feature type="non-terminal residue" evidence="1">
    <location>
        <position position="1"/>
    </location>
</feature>
<organism evidence="1 2">
    <name type="scientific">Mya arenaria</name>
    <name type="common">Soft-shell clam</name>
    <dbReference type="NCBI Taxonomy" id="6604"/>
    <lineage>
        <taxon>Eukaryota</taxon>
        <taxon>Metazoa</taxon>
        <taxon>Spiralia</taxon>
        <taxon>Lophotrochozoa</taxon>
        <taxon>Mollusca</taxon>
        <taxon>Bivalvia</taxon>
        <taxon>Autobranchia</taxon>
        <taxon>Heteroconchia</taxon>
        <taxon>Euheterodonta</taxon>
        <taxon>Imparidentia</taxon>
        <taxon>Neoheterodontei</taxon>
        <taxon>Myida</taxon>
        <taxon>Myoidea</taxon>
        <taxon>Myidae</taxon>
        <taxon>Mya</taxon>
    </lineage>
</organism>
<name>A0ABY7F1K0_MYAAR</name>
<keyword evidence="2" id="KW-1185">Reference proteome</keyword>
<proteinExistence type="predicted"/>
<dbReference type="PANTHER" id="PTHR24401:SF29">
    <property type="entry name" value="SI:CH211-243P7.3-RELATED"/>
    <property type="match status" value="1"/>
</dbReference>